<evidence type="ECO:0000313" key="2">
    <source>
        <dbReference type="EMBL" id="OQE31903.1"/>
    </source>
</evidence>
<evidence type="ECO:0000313" key="3">
    <source>
        <dbReference type="Proteomes" id="UP000191285"/>
    </source>
</evidence>
<gene>
    <name evidence="2" type="ORF">PENSTE_c001G06788</name>
</gene>
<organism evidence="2 3">
    <name type="scientific">Penicillium steckii</name>
    <dbReference type="NCBI Taxonomy" id="303698"/>
    <lineage>
        <taxon>Eukaryota</taxon>
        <taxon>Fungi</taxon>
        <taxon>Dikarya</taxon>
        <taxon>Ascomycota</taxon>
        <taxon>Pezizomycotina</taxon>
        <taxon>Eurotiomycetes</taxon>
        <taxon>Eurotiomycetidae</taxon>
        <taxon>Eurotiales</taxon>
        <taxon>Aspergillaceae</taxon>
        <taxon>Penicillium</taxon>
    </lineage>
</organism>
<accession>A0A1V6U233</accession>
<dbReference type="STRING" id="303698.A0A1V6U233"/>
<keyword evidence="3" id="KW-1185">Reference proteome</keyword>
<protein>
    <recommendedName>
        <fullName evidence="1">DUF3074 domain-containing protein</fullName>
    </recommendedName>
</protein>
<dbReference type="OrthoDB" id="6423603at2759"/>
<name>A0A1V6U233_9EURO</name>
<feature type="domain" description="DUF3074" evidence="1">
    <location>
        <begin position="199"/>
        <end position="418"/>
    </location>
</feature>
<sequence>MTAEDFTRVLHFIHIYDTHFFNAYYEYNYNYIVLYCSIIQQITNRPTNSKHVTAQTPNLNNLVQVISSADPSILPTWKSKLPLWIPQFPSHFTFPQIPYPPVPYSQQKMPLIQLQPHPFTILPSHPSLPPEPARSEVKQIANTALQEALELLNSDLPKWEKDSKTRRSPPANTDIRLLRTLRKTESTLDTASKQKPEFWVCRQSEHHDATVVGSASWTEFEDGLRSEHAEHEMEYTPSVTGVERLLQWTEQEIGELDINGVTFKDVDVEVNLITHTFHPTALISPRSFISFTISATYDAHSNEPSYPSKGFITVQIPLYPDQSTTPKAIYEKIKSVVPKRTIFANYASVERVAKKNRAAESSSQIVSDRLAQPSLIQWTMATTSDAGGLIPQWVQKNWTLGGVPRAVVADVGLFIDWTAKRRAST</sequence>
<proteinExistence type="predicted"/>
<dbReference type="EMBL" id="MLKD01000001">
    <property type="protein sequence ID" value="OQE31903.1"/>
    <property type="molecule type" value="Genomic_DNA"/>
</dbReference>
<dbReference type="Proteomes" id="UP000191285">
    <property type="component" value="Unassembled WGS sequence"/>
</dbReference>
<dbReference type="Pfam" id="PF11274">
    <property type="entry name" value="DUF3074"/>
    <property type="match status" value="1"/>
</dbReference>
<comment type="caution">
    <text evidence="2">The sequence shown here is derived from an EMBL/GenBank/DDBJ whole genome shotgun (WGS) entry which is preliminary data.</text>
</comment>
<dbReference type="AlphaFoldDB" id="A0A1V6U233"/>
<evidence type="ECO:0000259" key="1">
    <source>
        <dbReference type="Pfam" id="PF11274"/>
    </source>
</evidence>
<dbReference type="PANTHER" id="PTHR40370">
    <property type="entry name" value="EXPRESSED PROTEIN"/>
    <property type="match status" value="1"/>
</dbReference>
<dbReference type="PANTHER" id="PTHR40370:SF1">
    <property type="entry name" value="DUF3074 DOMAIN-CONTAINING PROTEIN"/>
    <property type="match status" value="1"/>
</dbReference>
<reference evidence="3" key="1">
    <citation type="journal article" date="2017" name="Nat. Microbiol.">
        <title>Global analysis of biosynthetic gene clusters reveals vast potential of secondary metabolite production in Penicillium species.</title>
        <authorList>
            <person name="Nielsen J.C."/>
            <person name="Grijseels S."/>
            <person name="Prigent S."/>
            <person name="Ji B."/>
            <person name="Dainat J."/>
            <person name="Nielsen K.F."/>
            <person name="Frisvad J.C."/>
            <person name="Workman M."/>
            <person name="Nielsen J."/>
        </authorList>
    </citation>
    <scope>NUCLEOTIDE SEQUENCE [LARGE SCALE GENOMIC DNA]</scope>
    <source>
        <strain evidence="3">IBT 24891</strain>
    </source>
</reference>
<dbReference type="InterPro" id="IPR024500">
    <property type="entry name" value="DUF3074"/>
</dbReference>